<evidence type="ECO:0000313" key="8">
    <source>
        <dbReference type="Proteomes" id="UP001288944"/>
    </source>
</evidence>
<evidence type="ECO:0000256" key="4">
    <source>
        <dbReference type="ARBA" id="ARBA00022777"/>
    </source>
</evidence>
<dbReference type="EC" id="2.7.13.3" evidence="2"/>
<evidence type="ECO:0000256" key="3">
    <source>
        <dbReference type="ARBA" id="ARBA00022679"/>
    </source>
</evidence>
<dbReference type="PANTHER" id="PTHR43711">
    <property type="entry name" value="TWO-COMPONENT HISTIDINE KINASE"/>
    <property type="match status" value="1"/>
</dbReference>
<dbReference type="InterPro" id="IPR005467">
    <property type="entry name" value="His_kinase_dom"/>
</dbReference>
<dbReference type="GO" id="GO:0000155">
    <property type="term" value="F:phosphorelay sensor kinase activity"/>
    <property type="evidence" value="ECO:0007669"/>
    <property type="project" value="InterPro"/>
</dbReference>
<dbReference type="InterPro" id="IPR036890">
    <property type="entry name" value="HATPase_C_sf"/>
</dbReference>
<reference evidence="7" key="1">
    <citation type="submission" date="2019-11" db="EMBL/GenBank/DDBJ databases">
        <title>Characterization of Clostridium perfringens isolates from swine manure treated agricultural soils.</title>
        <authorList>
            <person name="Wushke S.T."/>
        </authorList>
    </citation>
    <scope>NUCLEOTIDE SEQUENCE</scope>
    <source>
        <strain evidence="7">X62</strain>
    </source>
</reference>
<organism evidence="7 8">
    <name type="scientific">Clostridium perfringens</name>
    <dbReference type="NCBI Taxonomy" id="1502"/>
    <lineage>
        <taxon>Bacteria</taxon>
        <taxon>Bacillati</taxon>
        <taxon>Bacillota</taxon>
        <taxon>Clostridia</taxon>
        <taxon>Eubacteriales</taxon>
        <taxon>Clostridiaceae</taxon>
        <taxon>Clostridium</taxon>
    </lineage>
</organism>
<dbReference type="Gene3D" id="3.30.565.10">
    <property type="entry name" value="Histidine kinase-like ATPase, C-terminal domain"/>
    <property type="match status" value="1"/>
</dbReference>
<dbReference type="InterPro" id="IPR050736">
    <property type="entry name" value="Sensor_HK_Regulatory"/>
</dbReference>
<comment type="catalytic activity">
    <reaction evidence="1">
        <text>ATP + protein L-histidine = ADP + protein N-phospho-L-histidine.</text>
        <dbReference type="EC" id="2.7.13.3"/>
    </reaction>
</comment>
<name>A0AAW9KGR2_CLOPF</name>
<protein>
    <recommendedName>
        <fullName evidence="2">histidine kinase</fullName>
        <ecNumber evidence="2">2.7.13.3</ecNumber>
    </recommendedName>
</protein>
<dbReference type="SMART" id="SM00388">
    <property type="entry name" value="HisKA"/>
    <property type="match status" value="1"/>
</dbReference>
<feature type="non-terminal residue" evidence="7">
    <location>
        <position position="251"/>
    </location>
</feature>
<evidence type="ECO:0000256" key="2">
    <source>
        <dbReference type="ARBA" id="ARBA00012438"/>
    </source>
</evidence>
<keyword evidence="4 7" id="KW-0418">Kinase</keyword>
<dbReference type="PROSITE" id="PS50109">
    <property type="entry name" value="HIS_KIN"/>
    <property type="match status" value="1"/>
</dbReference>
<accession>A0AAW9KGR2</accession>
<dbReference type="InterPro" id="IPR036097">
    <property type="entry name" value="HisK_dim/P_sf"/>
</dbReference>
<dbReference type="CDD" id="cd00082">
    <property type="entry name" value="HisKA"/>
    <property type="match status" value="1"/>
</dbReference>
<evidence type="ECO:0000256" key="5">
    <source>
        <dbReference type="ARBA" id="ARBA00023012"/>
    </source>
</evidence>
<dbReference type="Proteomes" id="UP001288944">
    <property type="component" value="Unassembled WGS sequence"/>
</dbReference>
<proteinExistence type="predicted"/>
<keyword evidence="3" id="KW-0808">Transferase</keyword>
<evidence type="ECO:0000256" key="1">
    <source>
        <dbReference type="ARBA" id="ARBA00000085"/>
    </source>
</evidence>
<dbReference type="Pfam" id="PF02518">
    <property type="entry name" value="HATPase_c"/>
    <property type="match status" value="1"/>
</dbReference>
<evidence type="ECO:0000313" key="7">
    <source>
        <dbReference type="EMBL" id="MDZ7542537.1"/>
    </source>
</evidence>
<feature type="domain" description="Histidine kinase" evidence="6">
    <location>
        <begin position="58"/>
        <end position="251"/>
    </location>
</feature>
<dbReference type="EMBL" id="WNUR01000237">
    <property type="protein sequence ID" value="MDZ7542537.1"/>
    <property type="molecule type" value="Genomic_DNA"/>
</dbReference>
<keyword evidence="5" id="KW-0902">Two-component regulatory system</keyword>
<dbReference type="SUPFAM" id="SSF55874">
    <property type="entry name" value="ATPase domain of HSP90 chaperone/DNA topoisomerase II/histidine kinase"/>
    <property type="match status" value="1"/>
</dbReference>
<dbReference type="AlphaFoldDB" id="A0AAW9KGR2"/>
<dbReference type="Pfam" id="PF00512">
    <property type="entry name" value="HisKA"/>
    <property type="match status" value="1"/>
</dbReference>
<sequence length="251" mass="29511">VNENGEIKELEIDLVKIYNNKKILMFNDVTEIIKQREEIVKLEKTINDENIKEEFYSNISHELRTPINVIYSALQLNDIYLKKCEIEKINRNNNVIKQNCLRLIRTINNFMDSNKLSEGYLDVDKKVYNIVDIIENVVLSCNFYMEFKETKLTFDPQYEEIYFYCDKNCVERIMLNILSNSLKYGKYKGNIYVILRIDDKKNIVIEVMNDAEAIPEDKRKVIFDKFTKVNTSLNRPSEGSGLGLFLTKGLV</sequence>
<dbReference type="Gene3D" id="1.10.287.130">
    <property type="match status" value="1"/>
</dbReference>
<evidence type="ECO:0000259" key="6">
    <source>
        <dbReference type="PROSITE" id="PS50109"/>
    </source>
</evidence>
<dbReference type="InterPro" id="IPR003661">
    <property type="entry name" value="HisK_dim/P_dom"/>
</dbReference>
<dbReference type="InterPro" id="IPR003594">
    <property type="entry name" value="HATPase_dom"/>
</dbReference>
<gene>
    <name evidence="7" type="ORF">GNF83_15255</name>
</gene>
<feature type="non-terminal residue" evidence="7">
    <location>
        <position position="1"/>
    </location>
</feature>
<dbReference type="PANTHER" id="PTHR43711:SF26">
    <property type="entry name" value="SENSOR HISTIDINE KINASE RCSC"/>
    <property type="match status" value="1"/>
</dbReference>
<comment type="caution">
    <text evidence="7">The sequence shown here is derived from an EMBL/GenBank/DDBJ whole genome shotgun (WGS) entry which is preliminary data.</text>
</comment>
<dbReference type="SUPFAM" id="SSF47384">
    <property type="entry name" value="Homodimeric domain of signal transducing histidine kinase"/>
    <property type="match status" value="1"/>
</dbReference>